<reference evidence="2 3" key="1">
    <citation type="submission" date="2020-07" db="EMBL/GenBank/DDBJ databases">
        <title>Thermogemmata thermophila gen. nov., sp. nov., a novel moderate thermophilic planctomycete from a Kamchatka hot spring.</title>
        <authorList>
            <person name="Elcheninov A.G."/>
            <person name="Podosokorskaya O.A."/>
            <person name="Kovaleva O.L."/>
            <person name="Novikov A."/>
            <person name="Bonch-Osmolovskaya E.A."/>
            <person name="Toshchakov S.V."/>
            <person name="Kublanov I.V."/>
        </authorList>
    </citation>
    <scope>NUCLEOTIDE SEQUENCE [LARGE SCALE GENOMIC DNA]</scope>
    <source>
        <strain evidence="2 3">2918</strain>
    </source>
</reference>
<dbReference type="GO" id="GO:0008168">
    <property type="term" value="F:methyltransferase activity"/>
    <property type="evidence" value="ECO:0007669"/>
    <property type="project" value="UniProtKB-KW"/>
</dbReference>
<dbReference type="Proteomes" id="UP000542342">
    <property type="component" value="Unassembled WGS sequence"/>
</dbReference>
<keyword evidence="2" id="KW-0489">Methyltransferase</keyword>
<dbReference type="PANTHER" id="PTHR34203:SF15">
    <property type="entry name" value="SLL1173 PROTEIN"/>
    <property type="match status" value="1"/>
</dbReference>
<evidence type="ECO:0000313" key="3">
    <source>
        <dbReference type="Proteomes" id="UP000542342"/>
    </source>
</evidence>
<keyword evidence="3" id="KW-1185">Reference proteome</keyword>
<dbReference type="AlphaFoldDB" id="A0A7V9AA26"/>
<feature type="domain" description="Methyltransferase FkbM" evidence="1">
    <location>
        <begin position="81"/>
        <end position="198"/>
    </location>
</feature>
<keyword evidence="2" id="KW-0808">Transferase</keyword>
<dbReference type="NCBIfam" id="TIGR01444">
    <property type="entry name" value="fkbM_fam"/>
    <property type="match status" value="1"/>
</dbReference>
<dbReference type="InterPro" id="IPR029063">
    <property type="entry name" value="SAM-dependent_MTases_sf"/>
</dbReference>
<organism evidence="2 3">
    <name type="scientific">Thermogemmata fonticola</name>
    <dbReference type="NCBI Taxonomy" id="2755323"/>
    <lineage>
        <taxon>Bacteria</taxon>
        <taxon>Pseudomonadati</taxon>
        <taxon>Planctomycetota</taxon>
        <taxon>Planctomycetia</taxon>
        <taxon>Gemmatales</taxon>
        <taxon>Gemmataceae</taxon>
        <taxon>Thermogemmata</taxon>
    </lineage>
</organism>
<proteinExistence type="predicted"/>
<accession>A0A7V9AA26</accession>
<dbReference type="SUPFAM" id="SSF53335">
    <property type="entry name" value="S-adenosyl-L-methionine-dependent methyltransferases"/>
    <property type="match status" value="1"/>
</dbReference>
<dbReference type="GO" id="GO:0032259">
    <property type="term" value="P:methylation"/>
    <property type="evidence" value="ECO:0007669"/>
    <property type="project" value="UniProtKB-KW"/>
</dbReference>
<name>A0A7V9AA26_9BACT</name>
<dbReference type="RefSeq" id="WP_194536015.1">
    <property type="nucleotide sequence ID" value="NZ_JACEFB010000001.1"/>
</dbReference>
<evidence type="ECO:0000313" key="2">
    <source>
        <dbReference type="EMBL" id="MBA2224573.1"/>
    </source>
</evidence>
<dbReference type="Pfam" id="PF05050">
    <property type="entry name" value="Methyltransf_21"/>
    <property type="match status" value="1"/>
</dbReference>
<comment type="caution">
    <text evidence="2">The sequence shown here is derived from an EMBL/GenBank/DDBJ whole genome shotgun (WGS) entry which is preliminary data.</text>
</comment>
<dbReference type="InterPro" id="IPR052514">
    <property type="entry name" value="SAM-dependent_MTase"/>
</dbReference>
<gene>
    <name evidence="2" type="ORF">H0921_00155</name>
</gene>
<dbReference type="InterPro" id="IPR006342">
    <property type="entry name" value="FkbM_mtfrase"/>
</dbReference>
<dbReference type="Gene3D" id="3.40.50.150">
    <property type="entry name" value="Vaccinia Virus protein VP39"/>
    <property type="match status" value="1"/>
</dbReference>
<sequence>MPLPPHVLSSRADLEEVSRRRATGVYYSEHRMLCRLLGEYLAFVDTRDLMLGPRLVLDGFWESWVTLAIARHLRPGMWCVDVGANYGYYTLLMAAGCGPEGRVVACEPNPILTETYLPCNLALNGFQDRVEICPKAVGNLHDCTVDFVLHDGDFATSSLERWSYSHASSKVQVPAITLDRLCADWPRLDLVKIDAEGARRPSSGKACSRRCAASRTRPSSWNCTFNATCHRRSASCINLR</sequence>
<dbReference type="EMBL" id="JACEFB010000001">
    <property type="protein sequence ID" value="MBA2224573.1"/>
    <property type="molecule type" value="Genomic_DNA"/>
</dbReference>
<evidence type="ECO:0000259" key="1">
    <source>
        <dbReference type="Pfam" id="PF05050"/>
    </source>
</evidence>
<dbReference type="PANTHER" id="PTHR34203">
    <property type="entry name" value="METHYLTRANSFERASE, FKBM FAMILY PROTEIN"/>
    <property type="match status" value="1"/>
</dbReference>
<protein>
    <submittedName>
        <fullName evidence="2">FkbM family methyltransferase</fullName>
    </submittedName>
</protein>